<evidence type="ECO:0000313" key="2">
    <source>
        <dbReference type="EMBL" id="MBW8638113.1"/>
    </source>
</evidence>
<keyword evidence="2" id="KW-0378">Hydrolase</keyword>
<dbReference type="Gene3D" id="3.40.50.1820">
    <property type="entry name" value="alpha/beta hydrolase"/>
    <property type="match status" value="1"/>
</dbReference>
<name>A0AAE2ZPJ5_9HYPH</name>
<dbReference type="SUPFAM" id="SSF53474">
    <property type="entry name" value="alpha/beta-Hydrolases"/>
    <property type="match status" value="1"/>
</dbReference>
<dbReference type="InterPro" id="IPR029058">
    <property type="entry name" value="AB_hydrolase_fold"/>
</dbReference>
<organism evidence="2 3">
    <name type="scientific">Flavimaribacter sediminis</name>
    <dbReference type="NCBI Taxonomy" id="2865987"/>
    <lineage>
        <taxon>Bacteria</taxon>
        <taxon>Pseudomonadati</taxon>
        <taxon>Pseudomonadota</taxon>
        <taxon>Alphaproteobacteria</taxon>
        <taxon>Hyphomicrobiales</taxon>
        <taxon>Rhizobiaceae</taxon>
        <taxon>Flavimaribacter</taxon>
    </lineage>
</organism>
<evidence type="ECO:0000259" key="1">
    <source>
        <dbReference type="Pfam" id="PF00561"/>
    </source>
</evidence>
<dbReference type="EMBL" id="JAICBX010000002">
    <property type="protein sequence ID" value="MBW8638113.1"/>
    <property type="molecule type" value="Genomic_DNA"/>
</dbReference>
<dbReference type="Pfam" id="PF00561">
    <property type="entry name" value="Abhydrolase_1"/>
    <property type="match status" value="1"/>
</dbReference>
<dbReference type="PRINTS" id="PR00111">
    <property type="entry name" value="ABHYDROLASE"/>
</dbReference>
<dbReference type="Proteomes" id="UP001196509">
    <property type="component" value="Unassembled WGS sequence"/>
</dbReference>
<dbReference type="PANTHER" id="PTHR43798:SF33">
    <property type="entry name" value="HYDROLASE, PUTATIVE (AFU_ORTHOLOGUE AFUA_2G14860)-RELATED"/>
    <property type="match status" value="1"/>
</dbReference>
<comment type="caution">
    <text evidence="2">The sequence shown here is derived from an EMBL/GenBank/DDBJ whole genome shotgun (WGS) entry which is preliminary data.</text>
</comment>
<accession>A0AAE2ZPJ5</accession>
<sequence>MAQRTSAYIRSKDLELHVSEWGNRSSPFVMMWHGLARTGRDFDEIAEALSDQYFVVCPDTVGRGLSNWMTSGDNYSMALYCNTVMTIVDHYGPATLRWVGTSMGGLIGIRMAAEALKGRITHLVINDIGPEIPEAARRRIADYVGNPPEHDTIREMGEWLRTSYAPFGDNPESFWSRLVDTSVRRTDNGRLTAHYDPAIAAQFIQHPADFDTWPQYDAVEAKTLLVRGADSDVLAKPVAEEMLKRGPKPQFAEFHDIGHAPTFVARDQQHLLREFLAT</sequence>
<protein>
    <submittedName>
        <fullName evidence="2">Alpha/beta hydrolase</fullName>
    </submittedName>
</protein>
<dbReference type="RefSeq" id="WP_220228766.1">
    <property type="nucleotide sequence ID" value="NZ_JAICBX010000002.1"/>
</dbReference>
<dbReference type="PANTHER" id="PTHR43798">
    <property type="entry name" value="MONOACYLGLYCEROL LIPASE"/>
    <property type="match status" value="1"/>
</dbReference>
<dbReference type="GO" id="GO:0016020">
    <property type="term" value="C:membrane"/>
    <property type="evidence" value="ECO:0007669"/>
    <property type="project" value="TreeGrafter"/>
</dbReference>
<dbReference type="AlphaFoldDB" id="A0AAE2ZPJ5"/>
<evidence type="ECO:0000313" key="3">
    <source>
        <dbReference type="Proteomes" id="UP001196509"/>
    </source>
</evidence>
<dbReference type="InterPro" id="IPR000073">
    <property type="entry name" value="AB_hydrolase_1"/>
</dbReference>
<dbReference type="GO" id="GO:0016787">
    <property type="term" value="F:hydrolase activity"/>
    <property type="evidence" value="ECO:0007669"/>
    <property type="project" value="UniProtKB-KW"/>
</dbReference>
<reference evidence="2" key="1">
    <citation type="submission" date="2021-08" db="EMBL/GenBank/DDBJ databases">
        <title>Hoeflea bacterium WL0058 sp. nov., isolated from the sediment.</title>
        <authorList>
            <person name="Wang L."/>
            <person name="Zhang D."/>
        </authorList>
    </citation>
    <scope>NUCLEOTIDE SEQUENCE</scope>
    <source>
        <strain evidence="2">WL0058</strain>
    </source>
</reference>
<proteinExistence type="predicted"/>
<feature type="domain" description="AB hydrolase-1" evidence="1">
    <location>
        <begin position="29"/>
        <end position="246"/>
    </location>
</feature>
<gene>
    <name evidence="2" type="ORF">K1W69_13030</name>
</gene>
<keyword evidence="3" id="KW-1185">Reference proteome</keyword>
<dbReference type="InterPro" id="IPR050266">
    <property type="entry name" value="AB_hydrolase_sf"/>
</dbReference>